<accession>A0A7S2TJT7</accession>
<feature type="transmembrane region" description="Helical" evidence="1">
    <location>
        <begin position="342"/>
        <end position="361"/>
    </location>
</feature>
<keyword evidence="1" id="KW-0812">Transmembrane</keyword>
<feature type="transmembrane region" description="Helical" evidence="1">
    <location>
        <begin position="158"/>
        <end position="179"/>
    </location>
</feature>
<evidence type="ECO:0000313" key="2">
    <source>
        <dbReference type="EMBL" id="CAD9753843.1"/>
    </source>
</evidence>
<organism evidence="2">
    <name type="scientific">Lotharella oceanica</name>
    <dbReference type="NCBI Taxonomy" id="641309"/>
    <lineage>
        <taxon>Eukaryota</taxon>
        <taxon>Sar</taxon>
        <taxon>Rhizaria</taxon>
        <taxon>Cercozoa</taxon>
        <taxon>Chlorarachniophyceae</taxon>
        <taxon>Lotharella</taxon>
    </lineage>
</organism>
<feature type="transmembrane region" description="Helical" evidence="1">
    <location>
        <begin position="99"/>
        <end position="118"/>
    </location>
</feature>
<evidence type="ECO:0000256" key="1">
    <source>
        <dbReference type="SAM" id="Phobius"/>
    </source>
</evidence>
<feature type="transmembrane region" description="Helical" evidence="1">
    <location>
        <begin position="124"/>
        <end position="146"/>
    </location>
</feature>
<feature type="transmembrane region" description="Helical" evidence="1">
    <location>
        <begin position="218"/>
        <end position="239"/>
    </location>
</feature>
<feature type="transmembrane region" description="Helical" evidence="1">
    <location>
        <begin position="63"/>
        <end position="87"/>
    </location>
</feature>
<feature type="transmembrane region" description="Helical" evidence="1">
    <location>
        <begin position="436"/>
        <end position="460"/>
    </location>
</feature>
<feature type="transmembrane region" description="Helical" evidence="1">
    <location>
        <begin position="277"/>
        <end position="297"/>
    </location>
</feature>
<sequence>MADDHQPRDRRPEAAPLLNAEPRKGYFFYERLFLSFIGVAATAPVYYILYCLGWLKLCQGKGVVLMLLVTYYPSGLLTLLSQLALDYKFDSAYGRKRAMLFRFLVTVGINVGLLPMVLTYAQDTVVLVLIFCALGFANAACVGSAYEVCLQMPAETKAIQFFSIGLQAGGVIAGGLGLISGFTTLSDTSKGGYSETGGTLPVSDRGVLLEIVDPPSEAYAFTILTSVVCTLGLVGISALHMGSEGYTRVLSANKGGCPPPDTSKALRWLLGPLRASVVTLIITTSTTALTTGFYPFTPSAQIPGEPWKNAGLVVFLVYVNQICDLIGRFLTACLPCPSGDALILITMSRLVTFVFGFFAYISQTAFIRDQVAVLLVVGLQVSHGMLQTWAFVHSSAVTTGIKEAQSLQLASGDPEKNKCGGNGAPKAGDMQWLSKALMIVLQFAVVLGGLTGQAMSAVFWR</sequence>
<feature type="transmembrane region" description="Helical" evidence="1">
    <location>
        <begin position="32"/>
        <end position="57"/>
    </location>
</feature>
<dbReference type="EMBL" id="HBHP01007858">
    <property type="protein sequence ID" value="CAD9753843.1"/>
    <property type="molecule type" value="Transcribed_RNA"/>
</dbReference>
<dbReference type="AlphaFoldDB" id="A0A7S2TJT7"/>
<name>A0A7S2TJT7_9EUKA</name>
<keyword evidence="1" id="KW-0472">Membrane</keyword>
<proteinExistence type="predicted"/>
<feature type="transmembrane region" description="Helical" evidence="1">
    <location>
        <begin position="309"/>
        <end position="330"/>
    </location>
</feature>
<reference evidence="2" key="1">
    <citation type="submission" date="2021-01" db="EMBL/GenBank/DDBJ databases">
        <authorList>
            <person name="Corre E."/>
            <person name="Pelletier E."/>
            <person name="Niang G."/>
            <person name="Scheremetjew M."/>
            <person name="Finn R."/>
            <person name="Kale V."/>
            <person name="Holt S."/>
            <person name="Cochrane G."/>
            <person name="Meng A."/>
            <person name="Brown T."/>
            <person name="Cohen L."/>
        </authorList>
    </citation>
    <scope>NUCLEOTIDE SEQUENCE</scope>
    <source>
        <strain evidence="2">CCMP622</strain>
    </source>
</reference>
<protein>
    <submittedName>
        <fullName evidence="2">Uncharacterized protein</fullName>
    </submittedName>
</protein>
<keyword evidence="1" id="KW-1133">Transmembrane helix</keyword>
<gene>
    <name evidence="2" type="ORF">LSP00402_LOCUS4894</name>
</gene>